<dbReference type="RefSeq" id="XP_066800408.1">
    <property type="nucleotide sequence ID" value="XM_066949400.1"/>
</dbReference>
<evidence type="ECO:0000313" key="2">
    <source>
        <dbReference type="EMBL" id="KAK8845600.1"/>
    </source>
</evidence>
<evidence type="ECO:0000313" key="3">
    <source>
        <dbReference type="Proteomes" id="UP001388673"/>
    </source>
</evidence>
<feature type="compositionally biased region" description="Low complexity" evidence="1">
    <location>
        <begin position="50"/>
        <end position="64"/>
    </location>
</feature>
<name>A0AAW0YV35_9TREE</name>
<dbReference type="Proteomes" id="UP001388673">
    <property type="component" value="Unassembled WGS sequence"/>
</dbReference>
<feature type="compositionally biased region" description="Polar residues" evidence="1">
    <location>
        <begin position="30"/>
        <end position="39"/>
    </location>
</feature>
<evidence type="ECO:0000256" key="1">
    <source>
        <dbReference type="SAM" id="MobiDB-lite"/>
    </source>
</evidence>
<gene>
    <name evidence="2" type="ORF">IAR55_006316</name>
</gene>
<organism evidence="2 3">
    <name type="scientific">Kwoniella newhampshirensis</name>
    <dbReference type="NCBI Taxonomy" id="1651941"/>
    <lineage>
        <taxon>Eukaryota</taxon>
        <taxon>Fungi</taxon>
        <taxon>Dikarya</taxon>
        <taxon>Basidiomycota</taxon>
        <taxon>Agaricomycotina</taxon>
        <taxon>Tremellomycetes</taxon>
        <taxon>Tremellales</taxon>
        <taxon>Cryptococcaceae</taxon>
        <taxon>Kwoniella</taxon>
    </lineage>
</organism>
<keyword evidence="3" id="KW-1185">Reference proteome</keyword>
<reference evidence="2 3" key="1">
    <citation type="journal article" date="2024" name="bioRxiv">
        <title>Comparative genomics of Cryptococcus and Kwoniella reveals pathogenesis evolution and contrasting karyotype dynamics via intercentromeric recombination or chromosome fusion.</title>
        <authorList>
            <person name="Coelho M.A."/>
            <person name="David-Palma M."/>
            <person name="Shea T."/>
            <person name="Bowers K."/>
            <person name="McGinley-Smith S."/>
            <person name="Mohammad A.W."/>
            <person name="Gnirke A."/>
            <person name="Yurkov A.M."/>
            <person name="Nowrousian M."/>
            <person name="Sun S."/>
            <person name="Cuomo C.A."/>
            <person name="Heitman J."/>
        </authorList>
    </citation>
    <scope>NUCLEOTIDE SEQUENCE [LARGE SCALE GENOMIC DNA]</scope>
    <source>
        <strain evidence="2 3">CBS 13917</strain>
    </source>
</reference>
<dbReference type="GeneID" id="92183574"/>
<dbReference type="EMBL" id="JBCAWK010000012">
    <property type="protein sequence ID" value="KAK8845600.1"/>
    <property type="molecule type" value="Genomic_DNA"/>
</dbReference>
<feature type="compositionally biased region" description="Low complexity" evidence="1">
    <location>
        <begin position="9"/>
        <end position="21"/>
    </location>
</feature>
<dbReference type="KEGG" id="kne:92183574"/>
<feature type="region of interest" description="Disordered" evidence="1">
    <location>
        <begin position="171"/>
        <end position="207"/>
    </location>
</feature>
<sequence length="363" mass="40198">MSAGSTRHSNPTTPTNSSQSNLHDCFSSARPRSQPLSSKPENKAVPRPPVVATQSPVTSPPTTTNKSITTRPLPHEVDYKIYPWYDGCSGDWRDGVISFKPEDLSRSPPDVRAYLALVYRVKHEGGATIKDTIEEHEVEGGARILEITRKEGDGLSTGAYRTASSKINKTVTLDEPSDSGSKIDFPIDPTKSEGSSSKQDSDRGDNGNPVAIWYRLVSHPSIRKSAEFKYDHPRYLSEPNSKSSMKMLKEQRGDLFAPDKAAFVCPTKQGNALIQTNLRAPIASYLRQITTIKDLQTVVYFLYGSAMHFGARYWYSPAVGHPRDQDTIVDELLEDLALQELVNENRLSARQKELVAALSDEDS</sequence>
<accession>A0AAW0YV35</accession>
<feature type="region of interest" description="Disordered" evidence="1">
    <location>
        <begin position="1"/>
        <end position="71"/>
    </location>
</feature>
<protein>
    <submittedName>
        <fullName evidence="2">Uncharacterized protein</fullName>
    </submittedName>
</protein>
<comment type="caution">
    <text evidence="2">The sequence shown here is derived from an EMBL/GenBank/DDBJ whole genome shotgun (WGS) entry which is preliminary data.</text>
</comment>
<dbReference type="AlphaFoldDB" id="A0AAW0YV35"/>
<proteinExistence type="predicted"/>